<evidence type="ECO:0000313" key="4">
    <source>
        <dbReference type="Proteomes" id="UP001596024"/>
    </source>
</evidence>
<evidence type="ECO:0000313" key="3">
    <source>
        <dbReference type="EMBL" id="MFC4723740.1"/>
    </source>
</evidence>
<protein>
    <submittedName>
        <fullName evidence="3">DUF6794 domain-containing protein</fullName>
    </submittedName>
</protein>
<evidence type="ECO:0000256" key="1">
    <source>
        <dbReference type="SAM" id="MobiDB-lite"/>
    </source>
</evidence>
<accession>A0ABV9N9X4</accession>
<dbReference type="Pfam" id="PF20594">
    <property type="entry name" value="DUF6794"/>
    <property type="match status" value="1"/>
</dbReference>
<organism evidence="3 4">
    <name type="scientific">Glycocaulis abyssi</name>
    <dbReference type="NCBI Taxonomy" id="1433403"/>
    <lineage>
        <taxon>Bacteria</taxon>
        <taxon>Pseudomonadati</taxon>
        <taxon>Pseudomonadota</taxon>
        <taxon>Alphaproteobacteria</taxon>
        <taxon>Maricaulales</taxon>
        <taxon>Maricaulaceae</taxon>
        <taxon>Glycocaulis</taxon>
    </lineage>
</organism>
<gene>
    <name evidence="3" type="ORF">ACFPB0_00410</name>
</gene>
<sequence length="178" mass="19924">MLSGIFSMVLAAALLVQTEPSCIPEDYDGALDCLDELLTAESKSQLDGMAYNELLGRTHFGLGMWIRNNWIYPDTPLAQELRDTGFQHADDMSGVVVEGYWARRQGCELSIENWVAFYDAYWQSQEQLIESEPDPETGIVEIQVPPGGLRGIPERPRPECDFPLDQTPPARGSHAEHN</sequence>
<feature type="region of interest" description="Disordered" evidence="1">
    <location>
        <begin position="143"/>
        <end position="178"/>
    </location>
</feature>
<dbReference type="InterPro" id="IPR046744">
    <property type="entry name" value="DUF6794"/>
</dbReference>
<dbReference type="Proteomes" id="UP001596024">
    <property type="component" value="Unassembled WGS sequence"/>
</dbReference>
<feature type="domain" description="DUF6794" evidence="2">
    <location>
        <begin position="23"/>
        <end position="103"/>
    </location>
</feature>
<dbReference type="RefSeq" id="WP_371394412.1">
    <property type="nucleotide sequence ID" value="NZ_CP163421.1"/>
</dbReference>
<name>A0ABV9N9X4_9PROT</name>
<evidence type="ECO:0000259" key="2">
    <source>
        <dbReference type="Pfam" id="PF20594"/>
    </source>
</evidence>
<reference evidence="4" key="1">
    <citation type="journal article" date="2019" name="Int. J. Syst. Evol. Microbiol.">
        <title>The Global Catalogue of Microorganisms (GCM) 10K type strain sequencing project: providing services to taxonomists for standard genome sequencing and annotation.</title>
        <authorList>
            <consortium name="The Broad Institute Genomics Platform"/>
            <consortium name="The Broad Institute Genome Sequencing Center for Infectious Disease"/>
            <person name="Wu L."/>
            <person name="Ma J."/>
        </authorList>
    </citation>
    <scope>NUCLEOTIDE SEQUENCE [LARGE SCALE GENOMIC DNA]</scope>
    <source>
        <strain evidence="4">CCUG 62981</strain>
    </source>
</reference>
<proteinExistence type="predicted"/>
<keyword evidence="4" id="KW-1185">Reference proteome</keyword>
<comment type="caution">
    <text evidence="3">The sequence shown here is derived from an EMBL/GenBank/DDBJ whole genome shotgun (WGS) entry which is preliminary data.</text>
</comment>
<dbReference type="EMBL" id="JBHSGQ010000001">
    <property type="protein sequence ID" value="MFC4723740.1"/>
    <property type="molecule type" value="Genomic_DNA"/>
</dbReference>